<keyword evidence="6" id="KW-0142">cGMP-binding</keyword>
<keyword evidence="11" id="KW-1185">Reference proteome</keyword>
<keyword evidence="4" id="KW-0418">Kinase</keyword>
<evidence type="ECO:0000256" key="4">
    <source>
        <dbReference type="ARBA" id="ARBA00022777"/>
    </source>
</evidence>
<evidence type="ECO:0000256" key="5">
    <source>
        <dbReference type="ARBA" id="ARBA00022840"/>
    </source>
</evidence>
<dbReference type="Proteomes" id="UP000243361">
    <property type="component" value="Unassembled WGS sequence"/>
</dbReference>
<dbReference type="Gene3D" id="1.10.510.10">
    <property type="entry name" value="Transferase(Phosphotransferase) domain 1"/>
    <property type="match status" value="1"/>
</dbReference>
<reference evidence="10" key="1">
    <citation type="submission" date="2017-02" db="EMBL/GenBank/DDBJ databases">
        <title>Novel co-symbiosis in the unique lucinid bivalve Phacoides pectinatus.</title>
        <authorList>
            <person name="Lim S.J."/>
            <person name="Davis B.G."/>
            <person name="Gill D.E."/>
            <person name="Engel A.S."/>
            <person name="Anderson L.C."/>
            <person name="Campbell B.J."/>
        </authorList>
    </citation>
    <scope>NUCLEOTIDE SEQUENCE [LARGE SCALE GENOMIC DNA]</scope>
    <source>
        <strain evidence="10">LUC13016_P6</strain>
    </source>
</reference>
<dbReference type="Gene3D" id="2.60.120.10">
    <property type="entry name" value="Jelly Rolls"/>
    <property type="match status" value="1"/>
</dbReference>
<sequence>MTHQEQKFIGRFQIIREIGRGATATVYLASDPFSNNEVAIKVAHQDSFSHPVTGERFKKMFINESSLAGKLDHPHIVAVFDAGFDDDYFYIVMEYVPGTTLKPYCAPDNLLPVEDVMEIAFKCCNGLEYAHNQGLIHRDIKPANILTTGATHVMLSDFGTALLSDADTTQVLDAVGTPKYMSPEQIQGQELTHRSDIYSLGVVMYQLLSGRLPFEAKTQLGMIKEICSADPYPLDQARPDLLQPIVEIVHKCIDKDPARRYRDCGELSAEITALTARLRLQKRITSDSQKFNLLKGLDFFRDFTDVDLWEVMRICKWHRFPAHTRLLREGGKGNSFFVIASGSASITRGSTCLNELAAGQCFGEMAYILGTETQRSANVISSSDITLVKIRPRFLQNASDRLQTKFNKTLLKVLAERLERTSLMVSVP</sequence>
<dbReference type="PANTHER" id="PTHR43289">
    <property type="entry name" value="MITOGEN-ACTIVATED PROTEIN KINASE KINASE KINASE 20-RELATED"/>
    <property type="match status" value="1"/>
</dbReference>
<feature type="binding site" evidence="7">
    <location>
        <position position="41"/>
    </location>
    <ligand>
        <name>ATP</name>
        <dbReference type="ChEBI" id="CHEBI:30616"/>
    </ligand>
</feature>
<accession>A0A657Q332</accession>
<keyword evidence="1" id="KW-0140">cGMP</keyword>
<evidence type="ECO:0000256" key="2">
    <source>
        <dbReference type="ARBA" id="ARBA00022679"/>
    </source>
</evidence>
<dbReference type="InterPro" id="IPR014710">
    <property type="entry name" value="RmlC-like_jellyroll"/>
</dbReference>
<evidence type="ECO:0000256" key="1">
    <source>
        <dbReference type="ARBA" id="ARBA00022535"/>
    </source>
</evidence>
<feature type="domain" description="Cyclic nucleotide-binding" evidence="9">
    <location>
        <begin position="299"/>
        <end position="390"/>
    </location>
</feature>
<dbReference type="PANTHER" id="PTHR43289:SF6">
    <property type="entry name" value="SERINE_THREONINE-PROTEIN KINASE NEKL-3"/>
    <property type="match status" value="1"/>
</dbReference>
<evidence type="ECO:0000256" key="6">
    <source>
        <dbReference type="ARBA" id="ARBA00022992"/>
    </source>
</evidence>
<dbReference type="PROSITE" id="PS00107">
    <property type="entry name" value="PROTEIN_KINASE_ATP"/>
    <property type="match status" value="1"/>
</dbReference>
<protein>
    <recommendedName>
        <fullName evidence="12">Non-specific serine/threonine protein kinase</fullName>
    </recommendedName>
</protein>
<dbReference type="SUPFAM" id="SSF56112">
    <property type="entry name" value="Protein kinase-like (PK-like)"/>
    <property type="match status" value="1"/>
</dbReference>
<dbReference type="AlphaFoldDB" id="A0A657Q332"/>
<evidence type="ECO:0000256" key="3">
    <source>
        <dbReference type="ARBA" id="ARBA00022741"/>
    </source>
</evidence>
<dbReference type="GO" id="GO:0030553">
    <property type="term" value="F:cGMP binding"/>
    <property type="evidence" value="ECO:0007669"/>
    <property type="project" value="UniProtKB-KW"/>
</dbReference>
<keyword evidence="5 7" id="KW-0067">ATP-binding</keyword>
<evidence type="ECO:0000259" key="8">
    <source>
        <dbReference type="PROSITE" id="PS50011"/>
    </source>
</evidence>
<organism evidence="10 11">
    <name type="scientific">Candidatus Sedimenticola endophacoides</name>
    <dbReference type="NCBI Taxonomy" id="2548426"/>
    <lineage>
        <taxon>Bacteria</taxon>
        <taxon>Pseudomonadati</taxon>
        <taxon>Pseudomonadota</taxon>
        <taxon>Gammaproteobacteria</taxon>
        <taxon>Chromatiales</taxon>
        <taxon>Sedimenticolaceae</taxon>
        <taxon>Sedimenticola</taxon>
    </lineage>
</organism>
<proteinExistence type="predicted"/>
<keyword evidence="3 7" id="KW-0547">Nucleotide-binding</keyword>
<dbReference type="EMBL" id="MUIE01000338">
    <property type="protein sequence ID" value="OQX33025.1"/>
    <property type="molecule type" value="Genomic_DNA"/>
</dbReference>
<keyword evidence="2" id="KW-0808">Transferase</keyword>
<dbReference type="Pfam" id="PF00069">
    <property type="entry name" value="Pkinase"/>
    <property type="match status" value="1"/>
</dbReference>
<dbReference type="InterPro" id="IPR011009">
    <property type="entry name" value="Kinase-like_dom_sf"/>
</dbReference>
<name>A0A657Q332_9GAMM</name>
<dbReference type="InterPro" id="IPR018490">
    <property type="entry name" value="cNMP-bd_dom_sf"/>
</dbReference>
<evidence type="ECO:0000313" key="10">
    <source>
        <dbReference type="EMBL" id="OQX33025.1"/>
    </source>
</evidence>
<dbReference type="GO" id="GO:0005524">
    <property type="term" value="F:ATP binding"/>
    <property type="evidence" value="ECO:0007669"/>
    <property type="project" value="UniProtKB-UniRule"/>
</dbReference>
<gene>
    <name evidence="10" type="ORF">B0D84_05205</name>
</gene>
<evidence type="ECO:0008006" key="12">
    <source>
        <dbReference type="Google" id="ProtNLM"/>
    </source>
</evidence>
<comment type="caution">
    <text evidence="10">The sequence shown here is derived from an EMBL/GenBank/DDBJ whole genome shotgun (WGS) entry which is preliminary data.</text>
</comment>
<dbReference type="SUPFAM" id="SSF51206">
    <property type="entry name" value="cAMP-binding domain-like"/>
    <property type="match status" value="1"/>
</dbReference>
<evidence type="ECO:0000313" key="11">
    <source>
        <dbReference type="Proteomes" id="UP000243361"/>
    </source>
</evidence>
<dbReference type="InterPro" id="IPR000719">
    <property type="entry name" value="Prot_kinase_dom"/>
</dbReference>
<dbReference type="Pfam" id="PF00027">
    <property type="entry name" value="cNMP_binding"/>
    <property type="match status" value="1"/>
</dbReference>
<dbReference type="PROSITE" id="PS50042">
    <property type="entry name" value="CNMP_BINDING_3"/>
    <property type="match status" value="1"/>
</dbReference>
<dbReference type="PROSITE" id="PS50011">
    <property type="entry name" value="PROTEIN_KINASE_DOM"/>
    <property type="match status" value="1"/>
</dbReference>
<evidence type="ECO:0000256" key="7">
    <source>
        <dbReference type="PROSITE-ProRule" id="PRU10141"/>
    </source>
</evidence>
<dbReference type="SMART" id="SM00220">
    <property type="entry name" value="S_TKc"/>
    <property type="match status" value="1"/>
</dbReference>
<dbReference type="InterPro" id="IPR017441">
    <property type="entry name" value="Protein_kinase_ATP_BS"/>
</dbReference>
<dbReference type="InterPro" id="IPR008271">
    <property type="entry name" value="Ser/Thr_kinase_AS"/>
</dbReference>
<dbReference type="SMART" id="SM00100">
    <property type="entry name" value="cNMP"/>
    <property type="match status" value="1"/>
</dbReference>
<dbReference type="PROSITE" id="PS00108">
    <property type="entry name" value="PROTEIN_KINASE_ST"/>
    <property type="match status" value="1"/>
</dbReference>
<dbReference type="GO" id="GO:0004674">
    <property type="term" value="F:protein serine/threonine kinase activity"/>
    <property type="evidence" value="ECO:0007669"/>
    <property type="project" value="TreeGrafter"/>
</dbReference>
<dbReference type="CDD" id="cd00038">
    <property type="entry name" value="CAP_ED"/>
    <property type="match status" value="1"/>
</dbReference>
<feature type="domain" description="Protein kinase" evidence="8">
    <location>
        <begin position="12"/>
        <end position="274"/>
    </location>
</feature>
<dbReference type="InterPro" id="IPR000595">
    <property type="entry name" value="cNMP-bd_dom"/>
</dbReference>
<dbReference type="Gene3D" id="3.30.200.20">
    <property type="entry name" value="Phosphorylase Kinase, domain 1"/>
    <property type="match status" value="1"/>
</dbReference>
<evidence type="ECO:0000259" key="9">
    <source>
        <dbReference type="PROSITE" id="PS50042"/>
    </source>
</evidence>
<dbReference type="CDD" id="cd14014">
    <property type="entry name" value="STKc_PknB_like"/>
    <property type="match status" value="1"/>
</dbReference>